<comment type="similarity">
    <text evidence="1 4">Belongs to the transferase hexapeptide repeat family.</text>
</comment>
<evidence type="ECO:0000313" key="5">
    <source>
        <dbReference type="EMBL" id="TSJ45804.1"/>
    </source>
</evidence>
<dbReference type="EC" id="2.3.1.30" evidence="4"/>
<evidence type="ECO:0000256" key="3">
    <source>
        <dbReference type="ARBA" id="ARBA00023315"/>
    </source>
</evidence>
<dbReference type="InterPro" id="IPR045304">
    <property type="entry name" value="LbH_SAT"/>
</dbReference>
<organism evidence="5 6">
    <name type="scientific">Fluviicola chungangensis</name>
    <dbReference type="NCBI Taxonomy" id="2597671"/>
    <lineage>
        <taxon>Bacteria</taxon>
        <taxon>Pseudomonadati</taxon>
        <taxon>Bacteroidota</taxon>
        <taxon>Flavobacteriia</taxon>
        <taxon>Flavobacteriales</taxon>
        <taxon>Crocinitomicaceae</taxon>
        <taxon>Fluviicola</taxon>
    </lineage>
</organism>
<dbReference type="InterPro" id="IPR011004">
    <property type="entry name" value="Trimer_LpxA-like_sf"/>
</dbReference>
<protein>
    <recommendedName>
        <fullName evidence="4">Serine acetyltransferase</fullName>
        <ecNumber evidence="4">2.3.1.30</ecNumber>
    </recommendedName>
</protein>
<dbReference type="CDD" id="cd03354">
    <property type="entry name" value="LbH_SAT"/>
    <property type="match status" value="1"/>
</dbReference>
<proteinExistence type="inferred from homology"/>
<comment type="caution">
    <text evidence="5">The sequence shown here is derived from an EMBL/GenBank/DDBJ whole genome shotgun (WGS) entry which is preliminary data.</text>
</comment>
<dbReference type="Gene3D" id="2.160.10.10">
    <property type="entry name" value="Hexapeptide repeat proteins"/>
    <property type="match status" value="1"/>
</dbReference>
<evidence type="ECO:0000256" key="1">
    <source>
        <dbReference type="ARBA" id="ARBA00007274"/>
    </source>
</evidence>
<evidence type="ECO:0000256" key="4">
    <source>
        <dbReference type="PIRNR" id="PIRNR000441"/>
    </source>
</evidence>
<keyword evidence="6" id="KW-1185">Reference proteome</keyword>
<comment type="catalytic activity">
    <reaction evidence="4">
        <text>L-serine + acetyl-CoA = O-acetyl-L-serine + CoA</text>
        <dbReference type="Rhea" id="RHEA:24560"/>
        <dbReference type="ChEBI" id="CHEBI:33384"/>
        <dbReference type="ChEBI" id="CHEBI:57287"/>
        <dbReference type="ChEBI" id="CHEBI:57288"/>
        <dbReference type="ChEBI" id="CHEBI:58340"/>
        <dbReference type="EC" id="2.3.1.30"/>
    </reaction>
</comment>
<name>A0A556N0T0_9FLAO</name>
<dbReference type="OrthoDB" id="708224at2"/>
<dbReference type="GO" id="GO:0006535">
    <property type="term" value="P:cysteine biosynthetic process from serine"/>
    <property type="evidence" value="ECO:0007669"/>
    <property type="project" value="InterPro"/>
</dbReference>
<dbReference type="PANTHER" id="PTHR42811">
    <property type="entry name" value="SERINE ACETYLTRANSFERASE"/>
    <property type="match status" value="1"/>
</dbReference>
<dbReference type="EMBL" id="VLPL01000003">
    <property type="protein sequence ID" value="TSJ45804.1"/>
    <property type="molecule type" value="Genomic_DNA"/>
</dbReference>
<keyword evidence="3 4" id="KW-0012">Acyltransferase</keyword>
<dbReference type="GO" id="GO:0005737">
    <property type="term" value="C:cytoplasm"/>
    <property type="evidence" value="ECO:0007669"/>
    <property type="project" value="InterPro"/>
</dbReference>
<dbReference type="Proteomes" id="UP000316008">
    <property type="component" value="Unassembled WGS sequence"/>
</dbReference>
<keyword evidence="2 4" id="KW-0808">Transferase</keyword>
<sequence>MSLLQELYKDIPKRNPRISDILIYRLINPGYRVLYRYRLAKYFGTSKNKFMRLLASRQRVKMISQGNCDISIYSEIGKNFKLAHPLSVVIGAGVIIKDNVTIFQNVTLGSHGRKEKQYPIIEDNVIIYTGAVVIGGISIGKNAVIGANAVVNKDIPDNHVAYGNPLIIKSKKTVWDLS</sequence>
<dbReference type="Pfam" id="PF00132">
    <property type="entry name" value="Hexapep"/>
    <property type="match status" value="1"/>
</dbReference>
<dbReference type="AlphaFoldDB" id="A0A556N0T0"/>
<reference evidence="5 6" key="1">
    <citation type="submission" date="2019-07" db="EMBL/GenBank/DDBJ databases">
        <authorList>
            <person name="Huq M.A."/>
        </authorList>
    </citation>
    <scope>NUCLEOTIDE SEQUENCE [LARGE SCALE GENOMIC DNA]</scope>
    <source>
        <strain evidence="5 6">MAH-3</strain>
    </source>
</reference>
<accession>A0A556N0T0</accession>
<dbReference type="PIRSF" id="PIRSF000441">
    <property type="entry name" value="CysE"/>
    <property type="match status" value="1"/>
</dbReference>
<evidence type="ECO:0000313" key="6">
    <source>
        <dbReference type="Proteomes" id="UP000316008"/>
    </source>
</evidence>
<evidence type="ECO:0000256" key="2">
    <source>
        <dbReference type="ARBA" id="ARBA00022679"/>
    </source>
</evidence>
<dbReference type="InterPro" id="IPR005881">
    <property type="entry name" value="Ser_O-AcTrfase"/>
</dbReference>
<dbReference type="InterPro" id="IPR001451">
    <property type="entry name" value="Hexapep"/>
</dbReference>
<dbReference type="SUPFAM" id="SSF51161">
    <property type="entry name" value="Trimeric LpxA-like enzymes"/>
    <property type="match status" value="1"/>
</dbReference>
<dbReference type="GO" id="GO:0009001">
    <property type="term" value="F:serine O-acetyltransferase activity"/>
    <property type="evidence" value="ECO:0007669"/>
    <property type="project" value="UniProtKB-EC"/>
</dbReference>
<gene>
    <name evidence="5" type="ORF">FO442_08635</name>
</gene>